<protein>
    <submittedName>
        <fullName evidence="2">Uncharacterized protein</fullName>
    </submittedName>
</protein>
<feature type="compositionally biased region" description="Basic and acidic residues" evidence="1">
    <location>
        <begin position="14"/>
        <end position="23"/>
    </location>
</feature>
<accession>A0AA39KM28</accession>
<keyword evidence="3" id="KW-1185">Reference proteome</keyword>
<evidence type="ECO:0000313" key="3">
    <source>
        <dbReference type="Proteomes" id="UP001168990"/>
    </source>
</evidence>
<reference evidence="2" key="2">
    <citation type="submission" date="2023-03" db="EMBL/GenBank/DDBJ databases">
        <authorList>
            <person name="Inwood S.N."/>
            <person name="Skelly J.G."/>
            <person name="Guhlin J."/>
            <person name="Harrop T.W.R."/>
            <person name="Goldson S.G."/>
            <person name="Dearden P.K."/>
        </authorList>
    </citation>
    <scope>NUCLEOTIDE SEQUENCE</scope>
    <source>
        <strain evidence="2">Irish</strain>
        <tissue evidence="2">Whole body</tissue>
    </source>
</reference>
<name>A0AA39KM28_9HYME</name>
<feature type="compositionally biased region" description="Low complexity" evidence="1">
    <location>
        <begin position="378"/>
        <end position="387"/>
    </location>
</feature>
<evidence type="ECO:0000313" key="2">
    <source>
        <dbReference type="EMBL" id="KAK0166495.1"/>
    </source>
</evidence>
<sequence>MNKSHNDNSTSSKNKHDEQQERLVDKEKIKVQKQIDNLKKLISDIDFQLEITTYGEYKIIDEFPSQISDSTSKTQFNNIDNILQYELFQMSGIYCAKTEENECVFNFSPSSSIKSPYSVQVVMKNQTAQLGSWVMPWGINIDNIVSETPLERPKDIIAFLRNCKRNIDCHAERTKQFDDLKKSTSLIKNVRIDATLGYITVLCYFLNIHDNLMNKNFDLTVRMHYGTCRVRPSVINFEWNLREKLSEQTMMKMKTFAKYFKTQSLSDAFENIMKKPHPIYVWKAEEYDNSILHSKRISYSFERVSNTEISDDGDEDYFPKQYKKGIRKRNAKSLLGTGTRKKKSSETAKNTVNSDKDDDSNKLDLSQNISDPEPQLNKSSKQISSLPKKSKLKTSSKLIRKKAESKLHQAKLNFIGSPVSRVSINKNEKKKTMTSTPMSLRHVTNKHQTSVLSLEISPIVEESITAVNTKINTKKLENRRKKKVK</sequence>
<feature type="region of interest" description="Disordered" evidence="1">
    <location>
        <begin position="1"/>
        <end position="23"/>
    </location>
</feature>
<comment type="caution">
    <text evidence="2">The sequence shown here is derived from an EMBL/GenBank/DDBJ whole genome shotgun (WGS) entry which is preliminary data.</text>
</comment>
<organism evidence="2 3">
    <name type="scientific">Microctonus aethiopoides</name>
    <dbReference type="NCBI Taxonomy" id="144406"/>
    <lineage>
        <taxon>Eukaryota</taxon>
        <taxon>Metazoa</taxon>
        <taxon>Ecdysozoa</taxon>
        <taxon>Arthropoda</taxon>
        <taxon>Hexapoda</taxon>
        <taxon>Insecta</taxon>
        <taxon>Pterygota</taxon>
        <taxon>Neoptera</taxon>
        <taxon>Endopterygota</taxon>
        <taxon>Hymenoptera</taxon>
        <taxon>Apocrita</taxon>
        <taxon>Ichneumonoidea</taxon>
        <taxon>Braconidae</taxon>
        <taxon>Euphorinae</taxon>
        <taxon>Microctonus</taxon>
    </lineage>
</organism>
<proteinExistence type="predicted"/>
<reference evidence="2" key="1">
    <citation type="journal article" date="2023" name="bioRxiv">
        <title>Scaffold-level genome assemblies of two parasitoid biocontrol wasps reveal the parthenogenesis mechanism and an associated novel virus.</title>
        <authorList>
            <person name="Inwood S."/>
            <person name="Skelly J."/>
            <person name="Guhlin J."/>
            <person name="Harrop T."/>
            <person name="Goldson S."/>
            <person name="Dearden P."/>
        </authorList>
    </citation>
    <scope>NUCLEOTIDE SEQUENCE</scope>
    <source>
        <strain evidence="2">Irish</strain>
        <tissue evidence="2">Whole body</tissue>
    </source>
</reference>
<gene>
    <name evidence="2" type="ORF">PV328_004910</name>
</gene>
<evidence type="ECO:0000256" key="1">
    <source>
        <dbReference type="SAM" id="MobiDB-lite"/>
    </source>
</evidence>
<feature type="region of interest" description="Disordered" evidence="1">
    <location>
        <begin position="332"/>
        <end position="396"/>
    </location>
</feature>
<dbReference type="Proteomes" id="UP001168990">
    <property type="component" value="Unassembled WGS sequence"/>
</dbReference>
<dbReference type="EMBL" id="JAQQBS010001422">
    <property type="protein sequence ID" value="KAK0166495.1"/>
    <property type="molecule type" value="Genomic_DNA"/>
</dbReference>
<dbReference type="AlphaFoldDB" id="A0AA39KM28"/>